<dbReference type="InterPro" id="IPR001478">
    <property type="entry name" value="PDZ"/>
</dbReference>
<organism evidence="5 6">
    <name type="scientific">Thalassiosira oceanica</name>
    <name type="common">Marine diatom</name>
    <dbReference type="NCBI Taxonomy" id="159749"/>
    <lineage>
        <taxon>Eukaryota</taxon>
        <taxon>Sar</taxon>
        <taxon>Stramenopiles</taxon>
        <taxon>Ochrophyta</taxon>
        <taxon>Bacillariophyta</taxon>
        <taxon>Coscinodiscophyceae</taxon>
        <taxon>Thalassiosirophycidae</taxon>
        <taxon>Thalassiosirales</taxon>
        <taxon>Thalassiosiraceae</taxon>
        <taxon>Thalassiosira</taxon>
    </lineage>
</organism>
<dbReference type="InterPro" id="IPR037516">
    <property type="entry name" value="Tripartite_DENN"/>
</dbReference>
<dbReference type="PROSITE" id="PS50106">
    <property type="entry name" value="PDZ"/>
    <property type="match status" value="1"/>
</dbReference>
<dbReference type="eggNOG" id="KOG3569">
    <property type="taxonomic scope" value="Eukaryota"/>
</dbReference>
<dbReference type="OrthoDB" id="10266080at2759"/>
<evidence type="ECO:0008006" key="7">
    <source>
        <dbReference type="Google" id="ProtNLM"/>
    </source>
</evidence>
<dbReference type="Pfam" id="PF00595">
    <property type="entry name" value="PDZ"/>
    <property type="match status" value="1"/>
</dbReference>
<feature type="compositionally biased region" description="Pro residues" evidence="2">
    <location>
        <begin position="92"/>
        <end position="101"/>
    </location>
</feature>
<evidence type="ECO:0000256" key="2">
    <source>
        <dbReference type="SAM" id="MobiDB-lite"/>
    </source>
</evidence>
<dbReference type="PANTHER" id="PTHR15288:SF0">
    <property type="entry name" value="UDENN DOMAIN-CONTAINING PROTEIN"/>
    <property type="match status" value="1"/>
</dbReference>
<protein>
    <recommendedName>
        <fullName evidence="7">PDZ domain-containing protein</fullName>
    </recommendedName>
</protein>
<dbReference type="OMA" id="RHIFHEW"/>
<dbReference type="Gene3D" id="3.40.50.11500">
    <property type="match status" value="1"/>
</dbReference>
<evidence type="ECO:0000313" key="5">
    <source>
        <dbReference type="EMBL" id="EJK65672.1"/>
    </source>
</evidence>
<dbReference type="SMART" id="SM00228">
    <property type="entry name" value="PDZ"/>
    <property type="match status" value="1"/>
</dbReference>
<keyword evidence="1" id="KW-0175">Coiled coil</keyword>
<dbReference type="EMBL" id="AGNL01015588">
    <property type="protein sequence ID" value="EJK65672.1"/>
    <property type="molecule type" value="Genomic_DNA"/>
</dbReference>
<feature type="compositionally biased region" description="Polar residues" evidence="2">
    <location>
        <begin position="351"/>
        <end position="362"/>
    </location>
</feature>
<dbReference type="Gene3D" id="2.30.42.10">
    <property type="match status" value="1"/>
</dbReference>
<dbReference type="InterPro" id="IPR001194">
    <property type="entry name" value="cDENN_dom"/>
</dbReference>
<feature type="compositionally biased region" description="Acidic residues" evidence="2">
    <location>
        <begin position="527"/>
        <end position="540"/>
    </location>
</feature>
<feature type="region of interest" description="Disordered" evidence="2">
    <location>
        <begin position="525"/>
        <end position="570"/>
    </location>
</feature>
<feature type="compositionally biased region" description="Low complexity" evidence="2">
    <location>
        <begin position="102"/>
        <end position="131"/>
    </location>
</feature>
<dbReference type="Pfam" id="PF02141">
    <property type="entry name" value="DENN"/>
    <property type="match status" value="1"/>
</dbReference>
<dbReference type="PROSITE" id="PS50211">
    <property type="entry name" value="DENN"/>
    <property type="match status" value="1"/>
</dbReference>
<dbReference type="CDD" id="cd00136">
    <property type="entry name" value="PDZ_canonical"/>
    <property type="match status" value="1"/>
</dbReference>
<dbReference type="InterPro" id="IPR051942">
    <property type="entry name" value="DENN_domain_containing_2"/>
</dbReference>
<dbReference type="InterPro" id="IPR036034">
    <property type="entry name" value="PDZ_sf"/>
</dbReference>
<evidence type="ECO:0000256" key="1">
    <source>
        <dbReference type="SAM" id="Coils"/>
    </source>
</evidence>
<dbReference type="PANTHER" id="PTHR15288">
    <property type="entry name" value="DENN DOMAIN-CONTAINING PROTEIN 2"/>
    <property type="match status" value="1"/>
</dbReference>
<name>K0T5M8_THAOC</name>
<evidence type="ECO:0000259" key="4">
    <source>
        <dbReference type="PROSITE" id="PS50211"/>
    </source>
</evidence>
<dbReference type="SUPFAM" id="SSF50156">
    <property type="entry name" value="PDZ domain-like"/>
    <property type="match status" value="1"/>
</dbReference>
<feature type="region of interest" description="Disordered" evidence="2">
    <location>
        <begin position="48"/>
        <end position="147"/>
    </location>
</feature>
<evidence type="ECO:0000259" key="3">
    <source>
        <dbReference type="PROSITE" id="PS50106"/>
    </source>
</evidence>
<reference evidence="5 6" key="1">
    <citation type="journal article" date="2012" name="Genome Biol.">
        <title>Genome and low-iron response of an oceanic diatom adapted to chronic iron limitation.</title>
        <authorList>
            <person name="Lommer M."/>
            <person name="Specht M."/>
            <person name="Roy A.S."/>
            <person name="Kraemer L."/>
            <person name="Andreson R."/>
            <person name="Gutowska M.A."/>
            <person name="Wolf J."/>
            <person name="Bergner S.V."/>
            <person name="Schilhabel M.B."/>
            <person name="Klostermeier U.C."/>
            <person name="Beiko R.G."/>
            <person name="Rosenstiel P."/>
            <person name="Hippler M."/>
            <person name="Laroche J."/>
        </authorList>
    </citation>
    <scope>NUCLEOTIDE SEQUENCE [LARGE SCALE GENOMIC DNA]</scope>
    <source>
        <strain evidence="5 6">CCMP1005</strain>
    </source>
</reference>
<proteinExistence type="predicted"/>
<feature type="coiled-coil region" evidence="1">
    <location>
        <begin position="177"/>
        <end position="204"/>
    </location>
</feature>
<comment type="caution">
    <text evidence="5">The sequence shown here is derived from an EMBL/GenBank/DDBJ whole genome shotgun (WGS) entry which is preliminary data.</text>
</comment>
<dbReference type="Proteomes" id="UP000266841">
    <property type="component" value="Unassembled WGS sequence"/>
</dbReference>
<feature type="non-terminal residue" evidence="5">
    <location>
        <position position="1"/>
    </location>
</feature>
<keyword evidence="6" id="KW-1185">Reference proteome</keyword>
<sequence>AAEPRYGINAATDAPGPCSGAVQLEIDHVACTPYCDVTGPRRRLSRKWLPRPGALGQGRSHRQEYTIDDRAKRQRPPRSSVHAIELRGQPQTCPPAPPTPHGQPQRRLPPASVAVRAASQQQLEMASSGGDDPPDCDGPEDSKNGDYNQEDVDVLVVDAVSGDNQRGFFARVGNSYLGDALSRAQKLRSEVERLRSKGEKAESSNPPAIIDYVDGQAPGEVTEANVEDDLRNFGETSSSVGSAVTIPQASPFRARDVRDAFRLVRKSSSDATKVKFPSALFSTTISTDKVGDKDEVGAPESNASLILSPLVVGGADRVGLRNINMSLDDIIRGIHNPDERKQTADDKTAEGTETTVSKTTDAASEIASEEGSQAPMASSTLNKSKKSSYYEEALERKGRAGPAVAKHQEQGGVFIDSLIEGGHAERSGVVRVGDHIVKVGSVDVSNSTLEEVVEAISESKRPNIMILTSVHFVDSVSDDDSSHGPKYFTSALDLVYGVTNKLAEGKDLEALDSYAFKQSNSIGSLLDADEEGQREEDDETPLSLDGSENDKDNDEQDTEYSRQPTNASSASVESISSLDFGLLSAYASQPTNSSRVNRYKLTTSMKRNALFNSEFRLALRLSFDECITDPRKCSYLQHHFKNFSPQDESGQIETLKDDVASPKNQLKLLDIYVEFCRFSDAAAVCSESGKESLLDYAKQIAASFLEGDSRTIPECVSSAALGGTEQLRAVKLALKDEDIFFTEETNAFESLRSSLGSFLSSQEAYLSFLISDSCARMRAYLRDCTHPFMAIRPGHFLKQVSADDAMSHNYLLCAIFHLLCMKETDDCQEEVNFVKNDAMLLSSGDRNTGATSILSCSLFIQRNLQPSCKAVTDMLIEDGMTGGQSNSDVFLQHLKSFEDFWSIYLVPAGGSLSTLSLSGRARSALDGVRRQLVTAVDSARPTDEKHATIELAKVLSSVDTVSAISALRDALAIEYALELYPNFKRHIFHEWCCQESSCTDAIHPVIGSLRTRSFSQIPSGWSNRLLRNTDLPKGISIYRHGPRSQCLDEIESVSGSRASHVGDVAVVFGAIDDTLRRFSSIALKSGSAPGLLPEFIPPGMFVLSNISCSLSKVSTVATLSVFEQYASVPPFHERPFQGILRDSRNGRISDDGWEVSLSNVAFPSPTSSGEFAYCVSLVLRKTDLRQVSECDTASSIVHELNVISDKDVKEKLDPAAFQSPLETCESGGKVMNVTEDLTKLNFDLSSKQKCSQMNVIGLALISSENATIGMRTALSLLYDDFCTQKDRKICTGLVEFLGIFSREVEDHALRSLLLPYLSFAESKWIDRPISEQHATYLKTAGGHLLHSLPPVPLALAFLVLLLEQKVIFASSRRSVLTSASIALIELLSPLKWTHLHVPLVPITMMEELLHCPTPFALGVATDDRESASILSSIPADVTLVDLDVGRVLLASEFCLETESTTSDMRLLRSQILYLAEYLGGNFGAAINCSSWSSDSPMQASSEDTGLQLSGDFGSVSNICEEFISEILLEDDWLEDDGVNARRVNPGSEPGSARMRQAALTIVLADSSMVLPN</sequence>
<dbReference type="InterPro" id="IPR043153">
    <property type="entry name" value="DENN_C"/>
</dbReference>
<feature type="domain" description="PDZ" evidence="3">
    <location>
        <begin position="378"/>
        <end position="471"/>
    </location>
</feature>
<evidence type="ECO:0000313" key="6">
    <source>
        <dbReference type="Proteomes" id="UP000266841"/>
    </source>
</evidence>
<feature type="region of interest" description="Disordered" evidence="2">
    <location>
        <begin position="338"/>
        <end position="385"/>
    </location>
</feature>
<dbReference type="SMART" id="SM00799">
    <property type="entry name" value="DENN"/>
    <property type="match status" value="1"/>
</dbReference>
<feature type="domain" description="UDENN" evidence="4">
    <location>
        <begin position="1156"/>
        <end position="1572"/>
    </location>
</feature>
<feature type="compositionally biased region" description="Basic and acidic residues" evidence="2">
    <location>
        <begin position="338"/>
        <end position="350"/>
    </location>
</feature>
<feature type="compositionally biased region" description="Basic and acidic residues" evidence="2">
    <location>
        <begin position="61"/>
        <end position="71"/>
    </location>
</feature>
<gene>
    <name evidence="5" type="ORF">THAOC_13445</name>
</gene>
<accession>K0T5M8</accession>